<evidence type="ECO:0000259" key="3">
    <source>
        <dbReference type="Pfam" id="PF00930"/>
    </source>
</evidence>
<dbReference type="GO" id="GO:0008236">
    <property type="term" value="F:serine-type peptidase activity"/>
    <property type="evidence" value="ECO:0007669"/>
    <property type="project" value="InterPro"/>
</dbReference>
<evidence type="ECO:0000313" key="4">
    <source>
        <dbReference type="EMBL" id="MBD2755136.1"/>
    </source>
</evidence>
<feature type="signal peptide" evidence="1">
    <location>
        <begin position="1"/>
        <end position="23"/>
    </location>
</feature>
<dbReference type="Gene3D" id="3.40.50.1820">
    <property type="entry name" value="alpha/beta hydrolase"/>
    <property type="match status" value="1"/>
</dbReference>
<dbReference type="GO" id="GO:0006508">
    <property type="term" value="P:proteolysis"/>
    <property type="evidence" value="ECO:0007669"/>
    <property type="project" value="InterPro"/>
</dbReference>
<accession>A0A927B3V3</accession>
<dbReference type="PANTHER" id="PTHR11731">
    <property type="entry name" value="PROTEASE FAMILY S9B,C DIPEPTIDYL-PEPTIDASE IV-RELATED"/>
    <property type="match status" value="1"/>
</dbReference>
<dbReference type="Pfam" id="PF00326">
    <property type="entry name" value="Peptidase_S9"/>
    <property type="match status" value="1"/>
</dbReference>
<dbReference type="PANTHER" id="PTHR11731:SF118">
    <property type="entry name" value="BLR1971 PROTEIN"/>
    <property type="match status" value="1"/>
</dbReference>
<comment type="caution">
    <text evidence="4">The sequence shown here is derived from an EMBL/GenBank/DDBJ whole genome shotgun (WGS) entry which is preliminary data.</text>
</comment>
<dbReference type="EMBL" id="JACXAA010000007">
    <property type="protein sequence ID" value="MBD2755136.1"/>
    <property type="molecule type" value="Genomic_DNA"/>
</dbReference>
<gene>
    <name evidence="4" type="ORF">IC230_19705</name>
</gene>
<dbReference type="SUPFAM" id="SSF82171">
    <property type="entry name" value="DPP6 N-terminal domain-like"/>
    <property type="match status" value="1"/>
</dbReference>
<dbReference type="InterPro" id="IPR029058">
    <property type="entry name" value="AB_hydrolase_fold"/>
</dbReference>
<dbReference type="Proteomes" id="UP000653797">
    <property type="component" value="Unassembled WGS sequence"/>
</dbReference>
<dbReference type="RefSeq" id="WP_191040754.1">
    <property type="nucleotide sequence ID" value="NZ_JACXAA010000007.1"/>
</dbReference>
<evidence type="ECO:0000313" key="5">
    <source>
        <dbReference type="Proteomes" id="UP000653797"/>
    </source>
</evidence>
<dbReference type="InterPro" id="IPR002469">
    <property type="entry name" value="Peptidase_S9B_N"/>
</dbReference>
<keyword evidence="1" id="KW-0732">Signal</keyword>
<sequence>MRYHPLTLLFISLLLSLSGNVLSQGRSEDYRRAEALKTNLKDKVYNAPLQVNWTPSGKRCWYVIQTAWGKEFVVVDPKQKTRQLAFDHEQLAQKLSQATGKKIEPYALPFTSVTYGKDDEELEFAAEGFTWQYSPGTIAFRKKGPFRAEPTDRRYWGASGNELSEKPVFSPDSNWTAYIKNYNLYVRSQKTKEERQVSYDGSEGEYYAGIIYWSPDSKKLVTNKVRPNAKHLIYFVRSSPDDQLQPKLENREYLKPGDALPVRRPQLFLLNEGKQIPVDDALFSQQFSLSRLEWRKDNRAFTFEYNQRGHQVYRVLEVNATTGVVRSLIEEQSKTFIDYSGKRYRFDVADGKEIVWASERDGWNHLYLIDGVTGKVKKQLTKGEWVVRNVVKIDTANRTVLFAASGKVPNQDPYFVQYYKVNLDGTGLVALTTEDANHTATFSPDFQTFVDTYSRVDMPPMTVLRSVADGSVLMNLEKADISDWQKAGWQTPEVFTAKGRDGKTDIWGIIIRPTNFDPAKKYPVIENIYAGPHGSFTPKSFMTTNRSMHELAELGFIVVQMDGMGTSNRSKAFQDVCWKNLKDAGFPDRILWMQAAAKKYPFMDLSRIGIYGTSAGGQSAAGAVLFHPEFYKVAVSSCGCHDNRMDKMWWNEQWMGYPIGPHYAECSNVTSAHKLQGNLLLMVGEVDDNVDPASTMQVADALIKANKNFDLVVLPGLSHTSGGEYGELKRRDFFVKHLLGIDPPAWSTVSHNSGSASMAK</sequence>
<evidence type="ECO:0000259" key="2">
    <source>
        <dbReference type="Pfam" id="PF00326"/>
    </source>
</evidence>
<feature type="chain" id="PRO_5037158448" evidence="1">
    <location>
        <begin position="24"/>
        <end position="760"/>
    </location>
</feature>
<dbReference type="InterPro" id="IPR050278">
    <property type="entry name" value="Serine_Prot_S9B/DPPIV"/>
</dbReference>
<reference evidence="4" key="1">
    <citation type="submission" date="2020-09" db="EMBL/GenBank/DDBJ databases">
        <authorList>
            <person name="Kim M.K."/>
        </authorList>
    </citation>
    <scope>NUCLEOTIDE SEQUENCE</scope>
    <source>
        <strain evidence="4">BT704</strain>
    </source>
</reference>
<proteinExistence type="predicted"/>
<dbReference type="Gene3D" id="2.140.10.30">
    <property type="entry name" value="Dipeptidylpeptidase IV, N-terminal domain"/>
    <property type="match status" value="1"/>
</dbReference>
<name>A0A927B3V3_9BACT</name>
<feature type="domain" description="Dipeptidylpeptidase IV N-terminal" evidence="3">
    <location>
        <begin position="161"/>
        <end position="460"/>
    </location>
</feature>
<protein>
    <submittedName>
        <fullName evidence="4">DPP IV N-terminal domain-containing protein</fullName>
    </submittedName>
</protein>
<dbReference type="AlphaFoldDB" id="A0A927B3V3"/>
<feature type="domain" description="Peptidase S9 prolyl oligopeptidase catalytic" evidence="2">
    <location>
        <begin position="548"/>
        <end position="723"/>
    </location>
</feature>
<dbReference type="InterPro" id="IPR001375">
    <property type="entry name" value="Peptidase_S9_cat"/>
</dbReference>
<dbReference type="SUPFAM" id="SSF53474">
    <property type="entry name" value="alpha/beta-Hydrolases"/>
    <property type="match status" value="1"/>
</dbReference>
<dbReference type="Pfam" id="PF00930">
    <property type="entry name" value="DPPIV_N"/>
    <property type="match status" value="1"/>
</dbReference>
<organism evidence="4 5">
    <name type="scientific">Spirosoma validum</name>
    <dbReference type="NCBI Taxonomy" id="2771355"/>
    <lineage>
        <taxon>Bacteria</taxon>
        <taxon>Pseudomonadati</taxon>
        <taxon>Bacteroidota</taxon>
        <taxon>Cytophagia</taxon>
        <taxon>Cytophagales</taxon>
        <taxon>Cytophagaceae</taxon>
        <taxon>Spirosoma</taxon>
    </lineage>
</organism>
<keyword evidence="5" id="KW-1185">Reference proteome</keyword>
<evidence type="ECO:0000256" key="1">
    <source>
        <dbReference type="SAM" id="SignalP"/>
    </source>
</evidence>